<keyword evidence="2" id="KW-0812">Transmembrane</keyword>
<feature type="region of interest" description="Disordered" evidence="1">
    <location>
        <begin position="126"/>
        <end position="154"/>
    </location>
</feature>
<reference evidence="3" key="1">
    <citation type="submission" date="2014-08" db="EMBL/GenBank/DDBJ databases">
        <authorList>
            <person name="Sharma Rahul"/>
            <person name="Thines Marco"/>
        </authorList>
    </citation>
    <scope>NUCLEOTIDE SEQUENCE</scope>
</reference>
<feature type="compositionally biased region" description="Low complexity" evidence="1">
    <location>
        <begin position="59"/>
        <end position="78"/>
    </location>
</feature>
<name>A0A0F7SHN2_PHARH</name>
<dbReference type="AlphaFoldDB" id="A0A0F7SHN2"/>
<dbReference type="EMBL" id="LN483345">
    <property type="protein sequence ID" value="CDZ98416.1"/>
    <property type="molecule type" value="Genomic_DNA"/>
</dbReference>
<feature type="compositionally biased region" description="Polar residues" evidence="1">
    <location>
        <begin position="263"/>
        <end position="281"/>
    </location>
</feature>
<feature type="region of interest" description="Disordered" evidence="1">
    <location>
        <begin position="59"/>
        <end position="85"/>
    </location>
</feature>
<protein>
    <submittedName>
        <fullName evidence="3">Uncharacterized protein</fullName>
    </submittedName>
</protein>
<proteinExistence type="predicted"/>
<keyword evidence="2" id="KW-1133">Transmembrane helix</keyword>
<evidence type="ECO:0000313" key="3">
    <source>
        <dbReference type="EMBL" id="CDZ98416.1"/>
    </source>
</evidence>
<feature type="compositionally biased region" description="Low complexity" evidence="1">
    <location>
        <begin position="223"/>
        <end position="247"/>
    </location>
</feature>
<feature type="transmembrane region" description="Helical" evidence="2">
    <location>
        <begin position="96"/>
        <end position="118"/>
    </location>
</feature>
<organism evidence="3">
    <name type="scientific">Phaffia rhodozyma</name>
    <name type="common">Yeast</name>
    <name type="synonym">Xanthophyllomyces dendrorhous</name>
    <dbReference type="NCBI Taxonomy" id="264483"/>
    <lineage>
        <taxon>Eukaryota</taxon>
        <taxon>Fungi</taxon>
        <taxon>Dikarya</taxon>
        <taxon>Basidiomycota</taxon>
        <taxon>Agaricomycotina</taxon>
        <taxon>Tremellomycetes</taxon>
        <taxon>Cystofilobasidiales</taxon>
        <taxon>Mrakiaceae</taxon>
        <taxon>Phaffia</taxon>
    </lineage>
</organism>
<keyword evidence="2" id="KW-0472">Membrane</keyword>
<feature type="region of interest" description="Disordered" evidence="1">
    <location>
        <begin position="192"/>
        <end position="321"/>
    </location>
</feature>
<evidence type="ECO:0000256" key="2">
    <source>
        <dbReference type="SAM" id="Phobius"/>
    </source>
</evidence>
<accession>A0A0F7SHN2</accession>
<feature type="region of interest" description="Disordered" evidence="1">
    <location>
        <begin position="1"/>
        <end position="25"/>
    </location>
</feature>
<sequence>MSTTSVSSSSSSTSVTVSSTSSTATSSLASVSASSSSTSALSSSSSYLASVSSTASAASTSASKSSSTAAGSNTATTAIPNSSNISSGNKGLSSGAIGGIVGGVAGGLVILGLLFWLWKFTKNRKSIEKLPPPPPRRMQTSGSSEPVTLSAARRASSYNSLMQPSYNSSMRGSSFPTQHSLSNYNAYGPTYSKYSQPSSDPFEAEFNADSSVPPSATEPYPAPSGGLPSRPGSFSSRSSDSPPHSLSNLASNSATHVPLVPSGTGSRSQGTPHQLRINTVTSRDRRPNRSVSSMSSFGLPGGSTGQRGSFGSKSGAPHVNRPVNLIMPTMLGTNSSIASSTDL</sequence>
<feature type="compositionally biased region" description="Polar residues" evidence="1">
    <location>
        <begin position="138"/>
        <end position="147"/>
    </location>
</feature>
<evidence type="ECO:0000256" key="1">
    <source>
        <dbReference type="SAM" id="MobiDB-lite"/>
    </source>
</evidence>